<accession>A0A7N0V3X9</accession>
<dbReference type="GO" id="GO:2000067">
    <property type="term" value="P:regulation of root morphogenesis"/>
    <property type="evidence" value="ECO:0007669"/>
    <property type="project" value="UniProtKB-ARBA"/>
</dbReference>
<dbReference type="Gramene" id="Kaladp0101s0117.1.v1.1">
    <property type="protein sequence ID" value="Kaladp0101s0117.1.v1.1"/>
    <property type="gene ID" value="Kaladp0101s0117.v1.1"/>
</dbReference>
<keyword evidence="5" id="KW-0472">Membrane</keyword>
<evidence type="ECO:0000313" key="12">
    <source>
        <dbReference type="Proteomes" id="UP000594263"/>
    </source>
</evidence>
<dbReference type="InterPro" id="IPR048351">
    <property type="entry name" value="SOK_DIX"/>
</dbReference>
<feature type="domain" description="SOSEKI DIX-like" evidence="10">
    <location>
        <begin position="8"/>
        <end position="97"/>
    </location>
</feature>
<evidence type="ECO:0000256" key="6">
    <source>
        <dbReference type="ARBA" id="ARBA00023306"/>
    </source>
</evidence>
<evidence type="ECO:0000259" key="10">
    <source>
        <dbReference type="Pfam" id="PF06136"/>
    </source>
</evidence>
<feature type="region of interest" description="Disordered" evidence="9">
    <location>
        <begin position="111"/>
        <end position="156"/>
    </location>
</feature>
<dbReference type="EnsemblPlants" id="Kaladp0101s0117.1.v1.1">
    <property type="protein sequence ID" value="Kaladp0101s0117.1.v1.1"/>
    <property type="gene ID" value="Kaladp0101s0117.v1.1"/>
</dbReference>
<sequence length="299" mass="33491">MKPVMRKVPVVYYLPRNGQVEHPHFMEVILSAPNLYHLHLKDVMERLTALRGPDMPARYSWSCKRSYKNGYVWKAENDVIWPAEGADEYVLKGSELVHGHTDKTEALHIIKPNPSDFHPRAKQGSSRVLRADAEKMEEEEAEEENSSNSLWTSTPPSRFSVGISTDDIHLITSQRDSVSQPQVSTPSYSDKDIDPPVVQPGRNSVLLQLIACGSSTIAKCGQRPKQITLREQRQVTKCNSLKGVVEDDDDDGVAEMIECMLANPRFGGFQTENKEYFSGSIVEAMAAEGERAEAIQLVH</sequence>
<dbReference type="PANTHER" id="PTHR31083:SF18">
    <property type="entry name" value="PROTEIN SOSEKI 2"/>
    <property type="match status" value="1"/>
</dbReference>
<dbReference type="OMA" id="IECMLAN"/>
<evidence type="ECO:0000256" key="2">
    <source>
        <dbReference type="ARBA" id="ARBA00022473"/>
    </source>
</evidence>
<keyword evidence="12" id="KW-1185">Reference proteome</keyword>
<dbReference type="Proteomes" id="UP000594263">
    <property type="component" value="Unplaced"/>
</dbReference>
<proteinExistence type="inferred from homology"/>
<keyword evidence="2" id="KW-0217">Developmental protein</keyword>
<dbReference type="GO" id="GO:0051301">
    <property type="term" value="P:cell division"/>
    <property type="evidence" value="ECO:0007669"/>
    <property type="project" value="UniProtKB-KW"/>
</dbReference>
<dbReference type="GO" id="GO:0090708">
    <property type="term" value="P:specification of plant organ axis polarity"/>
    <property type="evidence" value="ECO:0007669"/>
    <property type="project" value="UniProtKB-ARBA"/>
</dbReference>
<dbReference type="InterPro" id="IPR021182">
    <property type="entry name" value="SOK_magnoliopsida"/>
</dbReference>
<evidence type="ECO:0000256" key="4">
    <source>
        <dbReference type="ARBA" id="ARBA00022618"/>
    </source>
</evidence>
<comment type="similarity">
    <text evidence="7">Belongs to the SOSEKI family.</text>
</comment>
<dbReference type="GO" id="GO:0005886">
    <property type="term" value="C:plasma membrane"/>
    <property type="evidence" value="ECO:0007669"/>
    <property type="project" value="UniProtKB-SubCell"/>
</dbReference>
<feature type="compositionally biased region" description="Polar residues" evidence="9">
    <location>
        <begin position="172"/>
        <end position="188"/>
    </location>
</feature>
<organism evidence="11 12">
    <name type="scientific">Kalanchoe fedtschenkoi</name>
    <name type="common">Lavender scallops</name>
    <name type="synonym">South American air plant</name>
    <dbReference type="NCBI Taxonomy" id="63787"/>
    <lineage>
        <taxon>Eukaryota</taxon>
        <taxon>Viridiplantae</taxon>
        <taxon>Streptophyta</taxon>
        <taxon>Embryophyta</taxon>
        <taxon>Tracheophyta</taxon>
        <taxon>Spermatophyta</taxon>
        <taxon>Magnoliopsida</taxon>
        <taxon>eudicotyledons</taxon>
        <taxon>Gunneridae</taxon>
        <taxon>Pentapetalae</taxon>
        <taxon>Saxifragales</taxon>
        <taxon>Crassulaceae</taxon>
        <taxon>Kalanchoe</taxon>
    </lineage>
</organism>
<keyword evidence="4" id="KW-0132">Cell division</keyword>
<dbReference type="Pfam" id="PF06136">
    <property type="entry name" value="SOK"/>
    <property type="match status" value="1"/>
</dbReference>
<feature type="region of interest" description="Disordered" evidence="9">
    <location>
        <begin position="172"/>
        <end position="197"/>
    </location>
</feature>
<comment type="subunit">
    <text evidence="8">Homodimer. Forms long polymer filaments with other SOKs proteins polymers (e.g. SOK1, SOK2, SOK3 and SOK4) crucial for polar localization and biological activity. Binds to ANGUSTIFOLIA (AN).</text>
</comment>
<dbReference type="GO" id="GO:0051302">
    <property type="term" value="P:regulation of cell division"/>
    <property type="evidence" value="ECO:0007669"/>
    <property type="project" value="UniProtKB-ARBA"/>
</dbReference>
<feature type="compositionally biased region" description="Acidic residues" evidence="9">
    <location>
        <begin position="135"/>
        <end position="145"/>
    </location>
</feature>
<evidence type="ECO:0000313" key="11">
    <source>
        <dbReference type="EnsemblPlants" id="Kaladp0101s0117.1.v1.1"/>
    </source>
</evidence>
<keyword evidence="6" id="KW-0131">Cell cycle</keyword>
<feature type="compositionally biased region" description="Polar residues" evidence="9">
    <location>
        <begin position="146"/>
        <end position="156"/>
    </location>
</feature>
<reference evidence="11" key="1">
    <citation type="submission" date="2021-01" db="UniProtKB">
        <authorList>
            <consortium name="EnsemblPlants"/>
        </authorList>
    </citation>
    <scope>IDENTIFICATION</scope>
</reference>
<evidence type="ECO:0000256" key="1">
    <source>
        <dbReference type="ARBA" id="ARBA00004413"/>
    </source>
</evidence>
<dbReference type="InterPro" id="IPR010369">
    <property type="entry name" value="SOK"/>
</dbReference>
<protein>
    <recommendedName>
        <fullName evidence="10">SOSEKI DIX-like domain-containing protein</fullName>
    </recommendedName>
</protein>
<dbReference type="AlphaFoldDB" id="A0A7N0V3X9"/>
<evidence type="ECO:0000256" key="3">
    <source>
        <dbReference type="ARBA" id="ARBA00022475"/>
    </source>
</evidence>
<evidence type="ECO:0000256" key="5">
    <source>
        <dbReference type="ARBA" id="ARBA00023136"/>
    </source>
</evidence>
<keyword evidence="3" id="KW-1003">Cell membrane</keyword>
<dbReference type="GO" id="GO:0051258">
    <property type="term" value="P:protein polymerization"/>
    <property type="evidence" value="ECO:0007669"/>
    <property type="project" value="UniProtKB-ARBA"/>
</dbReference>
<comment type="subcellular location">
    <subcellularLocation>
        <location evidence="1">Cell membrane</location>
        <topology evidence="1">Peripheral membrane protein</topology>
        <orientation evidence="1">Cytoplasmic side</orientation>
    </subcellularLocation>
</comment>
<dbReference type="PIRSF" id="PIRSF031043">
    <property type="entry name" value="UCP031043"/>
    <property type="match status" value="1"/>
</dbReference>
<evidence type="ECO:0000256" key="7">
    <source>
        <dbReference type="ARBA" id="ARBA00024211"/>
    </source>
</evidence>
<evidence type="ECO:0000256" key="9">
    <source>
        <dbReference type="SAM" id="MobiDB-lite"/>
    </source>
</evidence>
<dbReference type="PANTHER" id="PTHR31083">
    <property type="entry name" value="UPSTREAM OF FLC PROTEIN (DUF966)"/>
    <property type="match status" value="1"/>
</dbReference>
<name>A0A7N0V3X9_KALFE</name>
<evidence type="ECO:0000256" key="8">
    <source>
        <dbReference type="ARBA" id="ARBA00046534"/>
    </source>
</evidence>